<feature type="transmembrane region" description="Helical" evidence="1">
    <location>
        <begin position="168"/>
        <end position="187"/>
    </location>
</feature>
<dbReference type="RefSeq" id="WP_290247777.1">
    <property type="nucleotide sequence ID" value="NZ_JAUFQT010000001.1"/>
</dbReference>
<dbReference type="EMBL" id="JBHMEW010000033">
    <property type="protein sequence ID" value="MFB9210972.1"/>
    <property type="molecule type" value="Genomic_DNA"/>
</dbReference>
<keyword evidence="1" id="KW-1133">Transmembrane helix</keyword>
<comment type="caution">
    <text evidence="2">The sequence shown here is derived from an EMBL/GenBank/DDBJ whole genome shotgun (WGS) entry which is preliminary data.</text>
</comment>
<sequence>MHKKSNKSKVGESTQVIQSMIEETRFSIYHDRLLYFMWGYLTLACAFTHYVFGYLYEYSEPYRVWAFMFLGAVVHFIYLAKKRKASRVRTYMGRVMAGIWGGMALAVIAVLFSASELGWLVIYPICLILYGTAGYATGMILQFKPMIWAGVVSAIGGCWAFYQPFQNQLLLLMAVIIVSYLVPVHMVQPKHEEVKEMGKGDLSHE</sequence>
<keyword evidence="1" id="KW-0472">Membrane</keyword>
<keyword evidence="3" id="KW-1185">Reference proteome</keyword>
<feature type="transmembrane region" description="Helical" evidence="1">
    <location>
        <begin position="62"/>
        <end position="79"/>
    </location>
</feature>
<feature type="transmembrane region" description="Helical" evidence="1">
    <location>
        <begin position="33"/>
        <end position="56"/>
    </location>
</feature>
<feature type="transmembrane region" description="Helical" evidence="1">
    <location>
        <begin position="91"/>
        <end position="112"/>
    </location>
</feature>
<protein>
    <submittedName>
        <fullName evidence="2">Uncharacterized protein</fullName>
    </submittedName>
</protein>
<evidence type="ECO:0000313" key="2">
    <source>
        <dbReference type="EMBL" id="MFB9210972.1"/>
    </source>
</evidence>
<feature type="transmembrane region" description="Helical" evidence="1">
    <location>
        <begin position="145"/>
        <end position="162"/>
    </location>
</feature>
<dbReference type="Proteomes" id="UP001589654">
    <property type="component" value="Unassembled WGS sequence"/>
</dbReference>
<keyword evidence="1" id="KW-0812">Transmembrane</keyword>
<reference evidence="2 3" key="1">
    <citation type="submission" date="2024-09" db="EMBL/GenBank/DDBJ databases">
        <authorList>
            <person name="Sun Q."/>
            <person name="Mori K."/>
        </authorList>
    </citation>
    <scope>NUCLEOTIDE SEQUENCE [LARGE SCALE GENOMIC DNA]</scope>
    <source>
        <strain evidence="2 3">CECT 7682</strain>
    </source>
</reference>
<gene>
    <name evidence="2" type="ORF">ACFFUR_04075</name>
</gene>
<evidence type="ECO:0000313" key="3">
    <source>
        <dbReference type="Proteomes" id="UP001589654"/>
    </source>
</evidence>
<name>A0ABV5J2F2_9BACT</name>
<accession>A0ABV5J2F2</accession>
<organism evidence="2 3">
    <name type="scientific">Echinicola jeungdonensis</name>
    <dbReference type="NCBI Taxonomy" id="709343"/>
    <lineage>
        <taxon>Bacteria</taxon>
        <taxon>Pseudomonadati</taxon>
        <taxon>Bacteroidota</taxon>
        <taxon>Cytophagia</taxon>
        <taxon>Cytophagales</taxon>
        <taxon>Cyclobacteriaceae</taxon>
        <taxon>Echinicola</taxon>
    </lineage>
</organism>
<evidence type="ECO:0000256" key="1">
    <source>
        <dbReference type="SAM" id="Phobius"/>
    </source>
</evidence>
<feature type="transmembrane region" description="Helical" evidence="1">
    <location>
        <begin position="118"/>
        <end position="138"/>
    </location>
</feature>
<proteinExistence type="predicted"/>